<accession>A0ABT5WFS8</accession>
<keyword evidence="14" id="KW-0961">Cell wall biogenesis/degradation</keyword>
<evidence type="ECO:0000256" key="1">
    <source>
        <dbReference type="ARBA" id="ARBA00004651"/>
    </source>
</evidence>
<reference evidence="15" key="1">
    <citation type="submission" date="2023-01" db="EMBL/GenBank/DDBJ databases">
        <title>Psychroserpens sp. MSW6 and Marinomonas sp. RSW2, isolated from seawater.</title>
        <authorList>
            <person name="Kristyanto S."/>
            <person name="Jung J."/>
            <person name="Kim J.M."/>
            <person name="Jeon C.O."/>
        </authorList>
    </citation>
    <scope>NUCLEOTIDE SEQUENCE</scope>
    <source>
        <strain evidence="15">RSW2</strain>
    </source>
</reference>
<keyword evidence="10 14" id="KW-0046">Antibiotic resistance</keyword>
<keyword evidence="9 14" id="KW-0472">Membrane</keyword>
<proteinExistence type="inferred from homology"/>
<evidence type="ECO:0000256" key="11">
    <source>
        <dbReference type="ARBA" id="ARBA00032707"/>
    </source>
</evidence>
<protein>
    <recommendedName>
        <fullName evidence="4 14">Undecaprenyl-diphosphatase</fullName>
        <ecNumber evidence="3 14">3.6.1.27</ecNumber>
    </recommendedName>
    <alternativeName>
        <fullName evidence="12 14">Bacitracin resistance protein</fullName>
    </alternativeName>
    <alternativeName>
        <fullName evidence="11 14">Undecaprenyl pyrophosphate phosphatase</fullName>
    </alternativeName>
</protein>
<name>A0ABT5WFS8_9GAMM</name>
<evidence type="ECO:0000256" key="10">
    <source>
        <dbReference type="ARBA" id="ARBA00023251"/>
    </source>
</evidence>
<evidence type="ECO:0000256" key="3">
    <source>
        <dbReference type="ARBA" id="ARBA00012374"/>
    </source>
</evidence>
<dbReference type="Proteomes" id="UP001139522">
    <property type="component" value="Unassembled WGS sequence"/>
</dbReference>
<keyword evidence="8 14" id="KW-1133">Transmembrane helix</keyword>
<evidence type="ECO:0000256" key="14">
    <source>
        <dbReference type="HAMAP-Rule" id="MF_01006"/>
    </source>
</evidence>
<evidence type="ECO:0000313" key="15">
    <source>
        <dbReference type="EMBL" id="MDE8603679.1"/>
    </source>
</evidence>
<evidence type="ECO:0000256" key="13">
    <source>
        <dbReference type="ARBA" id="ARBA00047594"/>
    </source>
</evidence>
<feature type="transmembrane region" description="Helical" evidence="14">
    <location>
        <begin position="234"/>
        <end position="253"/>
    </location>
</feature>
<keyword evidence="6 14" id="KW-0812">Transmembrane</keyword>
<dbReference type="NCBIfam" id="NF001390">
    <property type="entry name" value="PRK00281.1-4"/>
    <property type="match status" value="1"/>
</dbReference>
<dbReference type="RefSeq" id="WP_255896184.1">
    <property type="nucleotide sequence ID" value="NZ_JAMZEG020000003.1"/>
</dbReference>
<keyword evidence="14" id="KW-0133">Cell shape</keyword>
<comment type="similarity">
    <text evidence="2 14">Belongs to the UppP family.</text>
</comment>
<comment type="miscellaneous">
    <text evidence="14">Bacitracin is thought to be involved in the inhibition of peptidoglycan synthesis by sequestering undecaprenyl diphosphate, thereby reducing the pool of lipid carrier available.</text>
</comment>
<evidence type="ECO:0000256" key="6">
    <source>
        <dbReference type="ARBA" id="ARBA00022692"/>
    </source>
</evidence>
<comment type="subcellular location">
    <subcellularLocation>
        <location evidence="1 14">Cell membrane</location>
        <topology evidence="1 14">Multi-pass membrane protein</topology>
    </subcellularLocation>
</comment>
<dbReference type="EC" id="3.6.1.27" evidence="3 14"/>
<dbReference type="InterPro" id="IPR003824">
    <property type="entry name" value="UppP"/>
</dbReference>
<evidence type="ECO:0000256" key="7">
    <source>
        <dbReference type="ARBA" id="ARBA00022801"/>
    </source>
</evidence>
<evidence type="ECO:0000256" key="12">
    <source>
        <dbReference type="ARBA" id="ARBA00032932"/>
    </source>
</evidence>
<dbReference type="PANTHER" id="PTHR30622:SF3">
    <property type="entry name" value="UNDECAPRENYL-DIPHOSPHATASE"/>
    <property type="match status" value="1"/>
</dbReference>
<dbReference type="NCBIfam" id="NF001389">
    <property type="entry name" value="PRK00281.1-2"/>
    <property type="match status" value="1"/>
</dbReference>
<comment type="caution">
    <text evidence="15">The sequence shown here is derived from an EMBL/GenBank/DDBJ whole genome shotgun (WGS) entry which is preliminary data.</text>
</comment>
<feature type="transmembrane region" description="Helical" evidence="14">
    <location>
        <begin position="177"/>
        <end position="195"/>
    </location>
</feature>
<dbReference type="EMBL" id="JAMZEG020000003">
    <property type="protein sequence ID" value="MDE8603679.1"/>
    <property type="molecule type" value="Genomic_DNA"/>
</dbReference>
<keyword evidence="16" id="KW-1185">Reference proteome</keyword>
<evidence type="ECO:0000256" key="4">
    <source>
        <dbReference type="ARBA" id="ARBA00021581"/>
    </source>
</evidence>
<dbReference type="HAMAP" id="MF_01006">
    <property type="entry name" value="Undec_diphosphatase"/>
    <property type="match status" value="1"/>
</dbReference>
<feature type="transmembrane region" description="Helical" evidence="14">
    <location>
        <begin position="73"/>
        <end position="91"/>
    </location>
</feature>
<keyword evidence="7 14" id="KW-0378">Hydrolase</keyword>
<keyword evidence="5 14" id="KW-1003">Cell membrane</keyword>
<gene>
    <name evidence="14" type="primary">uppP</name>
    <name evidence="15" type="ORF">M3I01_012320</name>
</gene>
<dbReference type="NCBIfam" id="TIGR00753">
    <property type="entry name" value="undec_PP_bacA"/>
    <property type="match status" value="1"/>
</dbReference>
<sequence>MDILHSVILGLVEGATEFLPISSTGHMIVVSQWLGMEQTEGNKAFEVIIQLAAILAVVANYKERFTFKHTRLWCQVFVAFLPVAVVGFLLRHQIKELFSVSVVATMFIVGGVIFLITEKVIKDKKASVEQLENLSFKQALWIGFAQIFALIPGTSRAGSTIVGALFVGLSRKTSAEFSFLLALPVMIAASGYDLLSNYKVFSGEQLLPLVVGFVVAFASAFIAMKLFMAFLDKFTFVAFGWYRIVFGALLLFLA</sequence>
<organism evidence="15 16">
    <name type="scientific">Marinomonas maritima</name>
    <dbReference type="NCBI Taxonomy" id="2940935"/>
    <lineage>
        <taxon>Bacteria</taxon>
        <taxon>Pseudomonadati</taxon>
        <taxon>Pseudomonadota</taxon>
        <taxon>Gammaproteobacteria</taxon>
        <taxon>Oceanospirillales</taxon>
        <taxon>Oceanospirillaceae</taxon>
        <taxon>Marinomonas</taxon>
    </lineage>
</organism>
<comment type="catalytic activity">
    <reaction evidence="13 14">
        <text>di-trans,octa-cis-undecaprenyl diphosphate + H2O = di-trans,octa-cis-undecaprenyl phosphate + phosphate + H(+)</text>
        <dbReference type="Rhea" id="RHEA:28094"/>
        <dbReference type="ChEBI" id="CHEBI:15377"/>
        <dbReference type="ChEBI" id="CHEBI:15378"/>
        <dbReference type="ChEBI" id="CHEBI:43474"/>
        <dbReference type="ChEBI" id="CHEBI:58405"/>
        <dbReference type="ChEBI" id="CHEBI:60392"/>
        <dbReference type="EC" id="3.6.1.27"/>
    </reaction>
</comment>
<feature type="transmembrane region" description="Helical" evidence="14">
    <location>
        <begin position="44"/>
        <end position="61"/>
    </location>
</feature>
<dbReference type="Pfam" id="PF02673">
    <property type="entry name" value="BacA"/>
    <property type="match status" value="1"/>
</dbReference>
<comment type="function">
    <text evidence="14">Catalyzes the dephosphorylation of undecaprenyl diphosphate (UPP). Confers resistance to bacitracin.</text>
</comment>
<evidence type="ECO:0000256" key="2">
    <source>
        <dbReference type="ARBA" id="ARBA00010621"/>
    </source>
</evidence>
<feature type="transmembrane region" description="Helical" evidence="14">
    <location>
        <begin position="207"/>
        <end position="228"/>
    </location>
</feature>
<dbReference type="GO" id="GO:0050380">
    <property type="term" value="F:undecaprenyl-diphosphatase activity"/>
    <property type="evidence" value="ECO:0007669"/>
    <property type="project" value="UniProtKB-EC"/>
</dbReference>
<evidence type="ECO:0000256" key="5">
    <source>
        <dbReference type="ARBA" id="ARBA00022475"/>
    </source>
</evidence>
<keyword evidence="14" id="KW-0573">Peptidoglycan synthesis</keyword>
<evidence type="ECO:0000256" key="8">
    <source>
        <dbReference type="ARBA" id="ARBA00022989"/>
    </source>
</evidence>
<evidence type="ECO:0000313" key="16">
    <source>
        <dbReference type="Proteomes" id="UP001139522"/>
    </source>
</evidence>
<evidence type="ECO:0000256" key="9">
    <source>
        <dbReference type="ARBA" id="ARBA00023136"/>
    </source>
</evidence>
<dbReference type="PANTHER" id="PTHR30622">
    <property type="entry name" value="UNDECAPRENYL-DIPHOSPHATASE"/>
    <property type="match status" value="1"/>
</dbReference>
<feature type="transmembrane region" description="Helical" evidence="14">
    <location>
        <begin position="97"/>
        <end position="117"/>
    </location>
</feature>